<gene>
    <name evidence="1" type="ORF">AB4874_12695</name>
</gene>
<reference evidence="1 2" key="1">
    <citation type="journal article" date="2011" name="Int. J. Syst. Evol. Microbiol.">
        <title>Zhongshania antarctica gen. nov., sp. nov. and Zhongshania guokunii sp. nov., gammaproteobacteria respectively isolated from coastal attached (fast) ice and surface seawater of the Antarctic.</title>
        <authorList>
            <person name="Li H.J."/>
            <person name="Zhang X.Y."/>
            <person name="Chen C.X."/>
            <person name="Zhang Y.J."/>
            <person name="Gao Z.M."/>
            <person name="Yu Y."/>
            <person name="Chen X.L."/>
            <person name="Chen B."/>
            <person name="Zhang Y.Z."/>
        </authorList>
    </citation>
    <scope>NUCLEOTIDE SEQUENCE [LARGE SCALE GENOMIC DNA]</scope>
    <source>
        <strain evidence="1 2">15-R06ZXC-3</strain>
    </source>
</reference>
<dbReference type="RefSeq" id="WP_368392257.1">
    <property type="nucleotide sequence ID" value="NZ_JBFRYC010000007.1"/>
</dbReference>
<evidence type="ECO:0000313" key="2">
    <source>
        <dbReference type="Proteomes" id="UP001557465"/>
    </source>
</evidence>
<evidence type="ECO:0000313" key="1">
    <source>
        <dbReference type="EMBL" id="MEX1662499.1"/>
    </source>
</evidence>
<organism evidence="1 2">
    <name type="scientific">Thioclava arctica</name>
    <dbReference type="NCBI Taxonomy" id="3238301"/>
    <lineage>
        <taxon>Bacteria</taxon>
        <taxon>Pseudomonadati</taxon>
        <taxon>Pseudomonadota</taxon>
        <taxon>Alphaproteobacteria</taxon>
        <taxon>Rhodobacterales</taxon>
        <taxon>Paracoccaceae</taxon>
        <taxon>Thioclava</taxon>
    </lineage>
</organism>
<comment type="caution">
    <text evidence="1">The sequence shown here is derived from an EMBL/GenBank/DDBJ whole genome shotgun (WGS) entry which is preliminary data.</text>
</comment>
<sequence>MWCPEGYLSYSDFEAICYEAGQKLFPYDDYFAEQRKDNWARHKISEDPSIRALATTDWLKIQCLGSDIVEKTICSPRGERLKVTGLFFSEIPWPDKADPWQIYPKDSDFEEIRSFILAQFSAPSPWVSLSVNGEVRCPSFLKMVMYDVRNLFKRSAFPIIFPRLTYVRRNVAPFVGWRVCFDKATFPASSQELIALFADRLTKPSEEETRNNDFRHRGKQDEIRALIALHFPKGIQDVSAKNLQRALEGHFNKLPHLDTIRRAVGRKK</sequence>
<dbReference type="EMBL" id="JBFRYC010000007">
    <property type="protein sequence ID" value="MEX1662499.1"/>
    <property type="molecule type" value="Genomic_DNA"/>
</dbReference>
<name>A0ABV3TP12_9RHOB</name>
<dbReference type="Proteomes" id="UP001557465">
    <property type="component" value="Unassembled WGS sequence"/>
</dbReference>
<accession>A0ABV3TP12</accession>
<keyword evidence="2" id="KW-1185">Reference proteome</keyword>
<protein>
    <submittedName>
        <fullName evidence="1">Uncharacterized protein</fullName>
    </submittedName>
</protein>
<proteinExistence type="predicted"/>